<dbReference type="Pfam" id="PF00168">
    <property type="entry name" value="C2"/>
    <property type="match status" value="1"/>
</dbReference>
<accession>A0A8S9NQX4</accession>
<feature type="transmembrane region" description="Helical" evidence="2">
    <location>
        <begin position="728"/>
        <end position="751"/>
    </location>
</feature>
<comment type="caution">
    <text evidence="4">The sequence shown here is derived from an EMBL/GenBank/DDBJ whole genome shotgun (WGS) entry which is preliminary data.</text>
</comment>
<dbReference type="Proteomes" id="UP000712600">
    <property type="component" value="Unassembled WGS sequence"/>
</dbReference>
<sequence>MDGSTLYISDVRPTARQLWKKPIGILEVGSLSAQGLSPMKTKDGKATTDPYCVAKYVDKLKWVRTRTITESFSPILNEQYLWEVYDPCTDITLGVFNNCHLGGSEKSNNGAKLDSRIGREIWLLLGIKHQRLGESYVRAPIEANSSNPCLSRMSIGTFTSCRRVVELDYTSNFSGNSSRRLFVTYDVLESKKICWYRSQRRRMRPFLLAASSDDGVAVNGTPQPRASDDVEEMRAKLSGSLQDEYNCDELIQSLHDAARSFELALKKKISSSKLPWFSAAWLGVDRNAWVRTFSYQASVYSLLQAANDVSSRGNNRDNDLNVFVQRSLMILLVLLLEEDATKYEFEIYVVLVCLSRLAAPLDSMMRDKLSSSHPEANEWFWSDQVPPAVTSFVSCFEKDQRFVAATSAYAKGKSSAASNETEVSLLMLVLNCIAAVTKLGQTKLSCPPFFSMIPDTTGRLMDKFVDFVPLPQAYHSMKSLGLRREFLVHFGPRAAACRVKSDCSTDEVVFWVDLIQNQLLRAIDREKIWSRLTTSESIEGGGDSDSQGSSEEQKQKLKGKDKKNSISSVDQGTRSRGFWGFFEPPPRKKPAPKVDEYTERSRENVDSVDSESNEIYRFELLRNELIELEKRVQGSTDESVKEEGGDPPKSSSSMKGVELVQSSKKESVIEKTLDQIKETSTDVWQGTQLLAFDSAAAMELLRRSVIGDELTEKEKKALRRTVTDLASVVPIGVLMLLPVTAVGHAAMLAAIQRYVPGLVRTR</sequence>
<dbReference type="SUPFAM" id="SSF49562">
    <property type="entry name" value="C2 domain (Calcium/lipid-binding domain, CaLB)"/>
    <property type="match status" value="1"/>
</dbReference>
<evidence type="ECO:0000313" key="4">
    <source>
        <dbReference type="EMBL" id="KAF3505919.1"/>
    </source>
</evidence>
<dbReference type="PROSITE" id="PS50004">
    <property type="entry name" value="C2"/>
    <property type="match status" value="1"/>
</dbReference>
<protein>
    <recommendedName>
        <fullName evidence="3">C2 domain-containing protein</fullName>
    </recommendedName>
</protein>
<keyword evidence="2" id="KW-1133">Transmembrane helix</keyword>
<feature type="compositionally biased region" description="Basic and acidic residues" evidence="1">
    <location>
        <begin position="592"/>
        <end position="605"/>
    </location>
</feature>
<dbReference type="InterPro" id="IPR000008">
    <property type="entry name" value="C2_dom"/>
</dbReference>
<evidence type="ECO:0000259" key="3">
    <source>
        <dbReference type="PROSITE" id="PS50004"/>
    </source>
</evidence>
<evidence type="ECO:0000313" key="5">
    <source>
        <dbReference type="Proteomes" id="UP000712600"/>
    </source>
</evidence>
<feature type="region of interest" description="Disordered" evidence="1">
    <location>
        <begin position="632"/>
        <end position="659"/>
    </location>
</feature>
<gene>
    <name evidence="4" type="ORF">F2Q69_00000263</name>
</gene>
<feature type="region of interest" description="Disordered" evidence="1">
    <location>
        <begin position="536"/>
        <end position="609"/>
    </location>
</feature>
<evidence type="ECO:0000256" key="1">
    <source>
        <dbReference type="SAM" id="MobiDB-lite"/>
    </source>
</evidence>
<dbReference type="PANTHER" id="PTHR14009">
    <property type="entry name" value="LEUCINE ZIPPER-EF-HAND CONTAINING TRANSMEMBRANE PROTEIN"/>
    <property type="match status" value="1"/>
</dbReference>
<evidence type="ECO:0000256" key="2">
    <source>
        <dbReference type="SAM" id="Phobius"/>
    </source>
</evidence>
<dbReference type="GO" id="GO:0030003">
    <property type="term" value="P:intracellular monoatomic cation homeostasis"/>
    <property type="evidence" value="ECO:0007669"/>
    <property type="project" value="TreeGrafter"/>
</dbReference>
<reference evidence="4" key="1">
    <citation type="submission" date="2019-12" db="EMBL/GenBank/DDBJ databases">
        <title>Genome sequencing and annotation of Brassica cretica.</title>
        <authorList>
            <person name="Studholme D.J."/>
            <person name="Sarris P."/>
        </authorList>
    </citation>
    <scope>NUCLEOTIDE SEQUENCE</scope>
    <source>
        <strain evidence="4">PFS-109/04</strain>
        <tissue evidence="4">Leaf</tissue>
    </source>
</reference>
<dbReference type="SMART" id="SM00239">
    <property type="entry name" value="C2"/>
    <property type="match status" value="1"/>
</dbReference>
<proteinExistence type="predicted"/>
<keyword evidence="2" id="KW-0472">Membrane</keyword>
<dbReference type="EMBL" id="QGKX02001521">
    <property type="protein sequence ID" value="KAF3505919.1"/>
    <property type="molecule type" value="Genomic_DNA"/>
</dbReference>
<feature type="compositionally biased region" description="Polar residues" evidence="1">
    <location>
        <begin position="565"/>
        <end position="574"/>
    </location>
</feature>
<name>A0A8S9NQX4_BRACR</name>
<organism evidence="4 5">
    <name type="scientific">Brassica cretica</name>
    <name type="common">Mustard</name>
    <dbReference type="NCBI Taxonomy" id="69181"/>
    <lineage>
        <taxon>Eukaryota</taxon>
        <taxon>Viridiplantae</taxon>
        <taxon>Streptophyta</taxon>
        <taxon>Embryophyta</taxon>
        <taxon>Tracheophyta</taxon>
        <taxon>Spermatophyta</taxon>
        <taxon>Magnoliopsida</taxon>
        <taxon>eudicotyledons</taxon>
        <taxon>Gunneridae</taxon>
        <taxon>Pentapetalae</taxon>
        <taxon>rosids</taxon>
        <taxon>malvids</taxon>
        <taxon>Brassicales</taxon>
        <taxon>Brassicaceae</taxon>
        <taxon>Brassiceae</taxon>
        <taxon>Brassica</taxon>
    </lineage>
</organism>
<dbReference type="GO" id="GO:0005743">
    <property type="term" value="C:mitochondrial inner membrane"/>
    <property type="evidence" value="ECO:0007669"/>
    <property type="project" value="InterPro"/>
</dbReference>
<dbReference type="InterPro" id="IPR044202">
    <property type="entry name" value="LETM1/MDM38-like"/>
</dbReference>
<feature type="domain" description="C2" evidence="3">
    <location>
        <begin position="7"/>
        <end position="137"/>
    </location>
</feature>
<dbReference type="AlphaFoldDB" id="A0A8S9NQX4"/>
<dbReference type="PANTHER" id="PTHR14009:SF9">
    <property type="entry name" value="LETM1-LIKE PROTEIN"/>
    <property type="match status" value="1"/>
</dbReference>
<feature type="compositionally biased region" description="Basic and acidic residues" evidence="1">
    <location>
        <begin position="632"/>
        <end position="646"/>
    </location>
</feature>
<dbReference type="Gene3D" id="2.60.40.150">
    <property type="entry name" value="C2 domain"/>
    <property type="match status" value="1"/>
</dbReference>
<keyword evidence="2" id="KW-0812">Transmembrane</keyword>
<dbReference type="InterPro" id="IPR035892">
    <property type="entry name" value="C2_domain_sf"/>
</dbReference>